<dbReference type="InterPro" id="IPR025943">
    <property type="entry name" value="Sigma_54_int_dom_ATP-bd_2"/>
</dbReference>
<evidence type="ECO:0000256" key="3">
    <source>
        <dbReference type="ARBA" id="ARBA00023015"/>
    </source>
</evidence>
<dbReference type="OrthoDB" id="9764280at2"/>
<reference evidence="8 9" key="1">
    <citation type="submission" date="2018-08" db="EMBL/GenBank/DDBJ databases">
        <title>A genome reference for cultivated species of the human gut microbiota.</title>
        <authorList>
            <person name="Zou Y."/>
            <person name="Xue W."/>
            <person name="Luo G."/>
        </authorList>
    </citation>
    <scope>NUCLEOTIDE SEQUENCE [LARGE SCALE GENOMIC DNA]</scope>
    <source>
        <strain evidence="8 9">AF04-15</strain>
    </source>
</reference>
<dbReference type="Pfam" id="PF00158">
    <property type="entry name" value="Sigma54_activat"/>
    <property type="match status" value="1"/>
</dbReference>
<dbReference type="InterPro" id="IPR002197">
    <property type="entry name" value="HTH_Fis"/>
</dbReference>
<dbReference type="InterPro" id="IPR035965">
    <property type="entry name" value="PAS-like_dom_sf"/>
</dbReference>
<dbReference type="SUPFAM" id="SSF52540">
    <property type="entry name" value="P-loop containing nucleoside triphosphate hydrolases"/>
    <property type="match status" value="1"/>
</dbReference>
<dbReference type="PANTHER" id="PTHR32071:SF74">
    <property type="entry name" value="TRANSCRIPTIONAL ACTIVATOR ROCR"/>
    <property type="match status" value="1"/>
</dbReference>
<protein>
    <submittedName>
        <fullName evidence="8">AAA family ATPase</fullName>
    </submittedName>
</protein>
<dbReference type="PRINTS" id="PR01590">
    <property type="entry name" value="HTHFIS"/>
</dbReference>
<comment type="caution">
    <text evidence="8">The sequence shown here is derived from an EMBL/GenBank/DDBJ whole genome shotgun (WGS) entry which is preliminary data.</text>
</comment>
<dbReference type="Proteomes" id="UP000283880">
    <property type="component" value="Unassembled WGS sequence"/>
</dbReference>
<keyword evidence="4" id="KW-0238">DNA-binding</keyword>
<dbReference type="PROSITE" id="PS00675">
    <property type="entry name" value="SIGMA54_INTERACT_1"/>
    <property type="match status" value="1"/>
</dbReference>
<dbReference type="FunFam" id="3.40.50.300:FF:000006">
    <property type="entry name" value="DNA-binding transcriptional regulator NtrC"/>
    <property type="match status" value="1"/>
</dbReference>
<organism evidence="8 9">
    <name type="scientific">Enterocloster asparagiformis</name>
    <dbReference type="NCBI Taxonomy" id="333367"/>
    <lineage>
        <taxon>Bacteria</taxon>
        <taxon>Bacillati</taxon>
        <taxon>Bacillota</taxon>
        <taxon>Clostridia</taxon>
        <taxon>Lachnospirales</taxon>
        <taxon>Lachnospiraceae</taxon>
        <taxon>Enterocloster</taxon>
    </lineage>
</organism>
<keyword evidence="3" id="KW-0805">Transcription regulation</keyword>
<feature type="domain" description="Sigma-54 factor interaction" evidence="7">
    <location>
        <begin position="175"/>
        <end position="403"/>
    </location>
</feature>
<evidence type="ECO:0000256" key="5">
    <source>
        <dbReference type="ARBA" id="ARBA00023163"/>
    </source>
</evidence>
<dbReference type="Pfam" id="PF25601">
    <property type="entry name" value="AAA_lid_14"/>
    <property type="match status" value="1"/>
</dbReference>
<dbReference type="Gene3D" id="3.30.450.20">
    <property type="entry name" value="PAS domain"/>
    <property type="match status" value="1"/>
</dbReference>
<proteinExistence type="predicted"/>
<gene>
    <name evidence="8" type="ORF">DWV29_04835</name>
</gene>
<dbReference type="GO" id="GO:0006355">
    <property type="term" value="P:regulation of DNA-templated transcription"/>
    <property type="evidence" value="ECO:0007669"/>
    <property type="project" value="InterPro"/>
</dbReference>
<dbReference type="Gene3D" id="1.10.10.60">
    <property type="entry name" value="Homeodomain-like"/>
    <property type="match status" value="1"/>
</dbReference>
<dbReference type="InterPro" id="IPR009057">
    <property type="entry name" value="Homeodomain-like_sf"/>
</dbReference>
<feature type="region of interest" description="Disordered" evidence="6">
    <location>
        <begin position="1"/>
        <end position="23"/>
    </location>
</feature>
<dbReference type="Gene3D" id="3.40.50.300">
    <property type="entry name" value="P-loop containing nucleotide triphosphate hydrolases"/>
    <property type="match status" value="1"/>
</dbReference>
<dbReference type="PROSITE" id="PS00676">
    <property type="entry name" value="SIGMA54_INTERACT_2"/>
    <property type="match status" value="1"/>
</dbReference>
<dbReference type="PROSITE" id="PS00688">
    <property type="entry name" value="SIGMA54_INTERACT_3"/>
    <property type="match status" value="1"/>
</dbReference>
<evidence type="ECO:0000256" key="4">
    <source>
        <dbReference type="ARBA" id="ARBA00023125"/>
    </source>
</evidence>
<dbReference type="AlphaFoldDB" id="A0A413FJV7"/>
<dbReference type="InterPro" id="IPR003593">
    <property type="entry name" value="AAA+_ATPase"/>
</dbReference>
<dbReference type="SUPFAM" id="SSF55785">
    <property type="entry name" value="PYP-like sensor domain (PAS domain)"/>
    <property type="match status" value="1"/>
</dbReference>
<evidence type="ECO:0000313" key="9">
    <source>
        <dbReference type="Proteomes" id="UP000283880"/>
    </source>
</evidence>
<name>A0A413FJV7_9FIRM</name>
<dbReference type="PROSITE" id="PS50045">
    <property type="entry name" value="SIGMA54_INTERACT_4"/>
    <property type="match status" value="1"/>
</dbReference>
<evidence type="ECO:0000259" key="7">
    <source>
        <dbReference type="PROSITE" id="PS50045"/>
    </source>
</evidence>
<dbReference type="CDD" id="cd00009">
    <property type="entry name" value="AAA"/>
    <property type="match status" value="1"/>
</dbReference>
<dbReference type="GO" id="GO:0005524">
    <property type="term" value="F:ATP binding"/>
    <property type="evidence" value="ECO:0007669"/>
    <property type="project" value="UniProtKB-KW"/>
</dbReference>
<dbReference type="InterPro" id="IPR025662">
    <property type="entry name" value="Sigma_54_int_dom_ATP-bd_1"/>
</dbReference>
<accession>A0A413FJV7</accession>
<evidence type="ECO:0000313" key="8">
    <source>
        <dbReference type="EMBL" id="RGX32113.1"/>
    </source>
</evidence>
<dbReference type="SMART" id="SM00382">
    <property type="entry name" value="AAA"/>
    <property type="match status" value="1"/>
</dbReference>
<evidence type="ECO:0000256" key="6">
    <source>
        <dbReference type="SAM" id="MobiDB-lite"/>
    </source>
</evidence>
<keyword evidence="2" id="KW-0067">ATP-binding</keyword>
<dbReference type="PANTHER" id="PTHR32071">
    <property type="entry name" value="TRANSCRIPTIONAL REGULATORY PROTEIN"/>
    <property type="match status" value="1"/>
</dbReference>
<dbReference type="InterPro" id="IPR002078">
    <property type="entry name" value="Sigma_54_int"/>
</dbReference>
<dbReference type="EMBL" id="QSBM01000002">
    <property type="protein sequence ID" value="RGX32113.1"/>
    <property type="molecule type" value="Genomic_DNA"/>
</dbReference>
<dbReference type="InterPro" id="IPR025944">
    <property type="entry name" value="Sigma_54_int_dom_CS"/>
</dbReference>
<evidence type="ECO:0000256" key="2">
    <source>
        <dbReference type="ARBA" id="ARBA00022840"/>
    </source>
</evidence>
<dbReference type="GO" id="GO:0043565">
    <property type="term" value="F:sequence-specific DNA binding"/>
    <property type="evidence" value="ECO:0007669"/>
    <property type="project" value="InterPro"/>
</dbReference>
<feature type="compositionally biased region" description="Basic and acidic residues" evidence="6">
    <location>
        <begin position="1"/>
        <end position="16"/>
    </location>
</feature>
<keyword evidence="1" id="KW-0547">Nucleotide-binding</keyword>
<dbReference type="InterPro" id="IPR058031">
    <property type="entry name" value="AAA_lid_NorR"/>
</dbReference>
<dbReference type="SUPFAM" id="SSF46689">
    <property type="entry name" value="Homeodomain-like"/>
    <property type="match status" value="1"/>
</dbReference>
<sequence length="548" mass="60828">MQNETEARDGEREEGRAGSGAEYTPEMMNRIYEAVLNQVEEAVVISDDENKVIFINRAAEVIEGVDAKKSLHKSMEELYCPTENTPKHSRHAIVLNTGIAANEYFNQYVVKESHKVLNVIERMFPVNYKNRTVAVYSLIKNLPVMKKTMEQSLELYTHFEEEKPRNGTKYTFSSILGNDINFVEAISNAKHVAQNQTNVLIYGETGTGKELFAQSIHNYSVFQNGPFISVNCAAIPATLLESMFFGTVKGSYTGANNMAGLFEQAENGTLFLDEINSMDIALQAKLLKVIENKTVRRIGSEKELSINCRILCALNEDPLECIENGKLRRDLYYRLSSCILHIPPLRSRKSDIPLLCGCFITRYNKEYGQHIRRVDSGLMERFLRYQWPGNVRELQHVVESAYSVSEQNLDVLRLEHISPYYRSFFAEPGIAGAAAPMAADPAARETVDSPVSSAAGSADTVDFTTKVSAAPGDFRALPPPAHGPGGFPGSPGQSPEPPSLPLKEAMDAYEKSILSATLARLGGNVSAAARELMITRQALQHKIKKYGL</sequence>
<feature type="region of interest" description="Disordered" evidence="6">
    <location>
        <begin position="472"/>
        <end position="502"/>
    </location>
</feature>
<evidence type="ECO:0000256" key="1">
    <source>
        <dbReference type="ARBA" id="ARBA00022741"/>
    </source>
</evidence>
<dbReference type="RefSeq" id="WP_117777121.1">
    <property type="nucleotide sequence ID" value="NZ_QSBM01000002.1"/>
</dbReference>
<dbReference type="InterPro" id="IPR027417">
    <property type="entry name" value="P-loop_NTPase"/>
</dbReference>
<keyword evidence="5" id="KW-0804">Transcription</keyword>
<dbReference type="Pfam" id="PF02954">
    <property type="entry name" value="HTH_8"/>
    <property type="match status" value="1"/>
</dbReference>
<dbReference type="Gene3D" id="1.10.8.60">
    <property type="match status" value="1"/>
</dbReference>